<dbReference type="OrthoDB" id="2139606at2759"/>
<name>A0A6P4YHH6_BRABE</name>
<gene>
    <name evidence="3" type="primary">LOC109473331</name>
</gene>
<feature type="domain" description="Glycosyltransferase 2-like" evidence="1">
    <location>
        <begin position="246"/>
        <end position="363"/>
    </location>
</feature>
<keyword evidence="2" id="KW-1185">Reference proteome</keyword>
<reference evidence="3" key="1">
    <citation type="submission" date="2025-08" db="UniProtKB">
        <authorList>
            <consortium name="RefSeq"/>
        </authorList>
    </citation>
    <scope>IDENTIFICATION</scope>
    <source>
        <tissue evidence="3">Gonad</tissue>
    </source>
</reference>
<sequence length="487" mass="55655">MLMFIVGYCFGIVTMGTFTVFTKYLGNCVTTSTVQSKRNDIVTSKIPFTLRDQLPNTKMKRCNCSEEMEGNINLKQWEADELNEVESRRQVELQKFKRRTKSSKETVLLVNGSVPLSYPAHGVVVAPEESENIPGLKVEDDTVRDDYKVKLSSSDYGVLDISATVPKVSVEGLGTTLLTIRSKSLDHLNRQLEFVVYVNTVFDIDARDYVHFVYLQHEAIIPIMIRVRKSPILYDPGKGDINDKVTIITKTFLRYSSVRVLIQSIQTYYPKMRIIVADDNSPIEDLQSEHVDHYVMPFGSGWFGGRNLAASQVTTPYLLWLDDDYAFHEETKLEAMVKILDNSNLDVVSGLRGNIKLHVTKMAVIPGVHEDGGFCILSEKGKNYGQVPGFPDCYFTTRVVNFFMGRTDGVRSVGFYPAYSRKADKEFYLDALGKLRMAACMGIHIHHNRTWTNEYQKYRHGRDIKDYQKLQNRIIYFRNNADCWLTV</sequence>
<dbReference type="KEGG" id="bbel:109473331"/>
<dbReference type="SUPFAM" id="SSF53448">
    <property type="entry name" value="Nucleotide-diphospho-sugar transferases"/>
    <property type="match status" value="1"/>
</dbReference>
<dbReference type="Proteomes" id="UP000515135">
    <property type="component" value="Unplaced"/>
</dbReference>
<protein>
    <submittedName>
        <fullName evidence="3">Beta-1,4 N-acetylgalactosaminyltransferase 1-like</fullName>
    </submittedName>
</protein>
<dbReference type="Gene3D" id="3.90.550.10">
    <property type="entry name" value="Spore Coat Polysaccharide Biosynthesis Protein SpsA, Chain A"/>
    <property type="match status" value="1"/>
</dbReference>
<dbReference type="RefSeq" id="XP_019628760.1">
    <property type="nucleotide sequence ID" value="XM_019773201.1"/>
</dbReference>
<dbReference type="CDD" id="cd00761">
    <property type="entry name" value="Glyco_tranf_GTA_type"/>
    <property type="match status" value="1"/>
</dbReference>
<dbReference type="InterPro" id="IPR001173">
    <property type="entry name" value="Glyco_trans_2-like"/>
</dbReference>
<dbReference type="PANTHER" id="PTHR15046:SF3">
    <property type="entry name" value="BETA-1,4 N-ACETYLGALACTOSAMINYLTRANSFERASE 2-LIKE"/>
    <property type="match status" value="1"/>
</dbReference>
<evidence type="ECO:0000259" key="1">
    <source>
        <dbReference type="Pfam" id="PF00535"/>
    </source>
</evidence>
<accession>A0A6P4YHH6</accession>
<organism evidence="2 3">
    <name type="scientific">Branchiostoma belcheri</name>
    <name type="common">Amphioxus</name>
    <dbReference type="NCBI Taxonomy" id="7741"/>
    <lineage>
        <taxon>Eukaryota</taxon>
        <taxon>Metazoa</taxon>
        <taxon>Chordata</taxon>
        <taxon>Cephalochordata</taxon>
        <taxon>Leptocardii</taxon>
        <taxon>Amphioxiformes</taxon>
        <taxon>Branchiostomatidae</taxon>
        <taxon>Branchiostoma</taxon>
    </lineage>
</organism>
<evidence type="ECO:0000313" key="2">
    <source>
        <dbReference type="Proteomes" id="UP000515135"/>
    </source>
</evidence>
<dbReference type="GeneID" id="109473331"/>
<dbReference type="InterPro" id="IPR029044">
    <property type="entry name" value="Nucleotide-diphossugar_trans"/>
</dbReference>
<dbReference type="PANTHER" id="PTHR15046">
    <property type="entry name" value="GLYCO_TRANS_2-LIKE DOMAIN-CONTAINING PROTEIN"/>
    <property type="match status" value="1"/>
</dbReference>
<proteinExistence type="predicted"/>
<dbReference type="Pfam" id="PF00535">
    <property type="entry name" value="Glycos_transf_2"/>
    <property type="match status" value="1"/>
</dbReference>
<evidence type="ECO:0000313" key="3">
    <source>
        <dbReference type="RefSeq" id="XP_019628760.1"/>
    </source>
</evidence>
<dbReference type="AlphaFoldDB" id="A0A6P4YHH6"/>